<keyword evidence="7" id="KW-0547">Nucleotide-binding</keyword>
<dbReference type="InterPro" id="IPR036890">
    <property type="entry name" value="HATPase_C_sf"/>
</dbReference>
<dbReference type="SUPFAM" id="SSF47226">
    <property type="entry name" value="Histidine-containing phosphotransfer domain, HPT domain"/>
    <property type="match status" value="1"/>
</dbReference>
<evidence type="ECO:0000256" key="2">
    <source>
        <dbReference type="ARBA" id="ARBA00012438"/>
    </source>
</evidence>
<evidence type="ECO:0000256" key="3">
    <source>
        <dbReference type="ARBA" id="ARBA00021495"/>
    </source>
</evidence>
<evidence type="ECO:0000259" key="15">
    <source>
        <dbReference type="PROSITE" id="PS50894"/>
    </source>
</evidence>
<feature type="modified residue" description="Phosphohistidine" evidence="12">
    <location>
        <position position="46"/>
    </location>
</feature>
<evidence type="ECO:0000256" key="4">
    <source>
        <dbReference type="ARBA" id="ARBA00022500"/>
    </source>
</evidence>
<feature type="domain" description="CheW-like" evidence="14">
    <location>
        <begin position="577"/>
        <end position="710"/>
    </location>
</feature>
<evidence type="ECO:0000256" key="6">
    <source>
        <dbReference type="ARBA" id="ARBA00022679"/>
    </source>
</evidence>
<organism evidence="16 17">
    <name type="scientific">Caldichromatium japonicum</name>
    <dbReference type="NCBI Taxonomy" id="2699430"/>
    <lineage>
        <taxon>Bacteria</taxon>
        <taxon>Pseudomonadati</taxon>
        <taxon>Pseudomonadota</taxon>
        <taxon>Gammaproteobacteria</taxon>
        <taxon>Chromatiales</taxon>
        <taxon>Chromatiaceae</taxon>
        <taxon>Caldichromatium</taxon>
    </lineage>
</organism>
<proteinExistence type="predicted"/>
<dbReference type="PANTHER" id="PTHR43395">
    <property type="entry name" value="SENSOR HISTIDINE KINASE CHEA"/>
    <property type="match status" value="1"/>
</dbReference>
<evidence type="ECO:0000256" key="11">
    <source>
        <dbReference type="ARBA" id="ARBA00035100"/>
    </source>
</evidence>
<keyword evidence="4" id="KW-0145">Chemotaxis</keyword>
<comment type="function">
    <text evidence="11">Involved in the transmission of sensory signals from the chemoreceptors to the flagellar motors. CheA is autophosphorylated; it can transfer its phosphate group to either CheB or CheY.</text>
</comment>
<reference evidence="17" key="1">
    <citation type="submission" date="2020-01" db="EMBL/GenBank/DDBJ databases">
        <title>Caldichromatium gen. nov., sp. nov., a thermophilic purple sulfur bacterium member of the family Chromatiaceae isolated from Nakabusa hot spring, Japan.</title>
        <authorList>
            <person name="Saini M.K."/>
            <person name="Hanada S."/>
            <person name="Tank M."/>
        </authorList>
    </citation>
    <scope>NUCLEOTIDE SEQUENCE [LARGE SCALE GENOMIC DNA]</scope>
    <source>
        <strain evidence="17">No.7</strain>
    </source>
</reference>
<evidence type="ECO:0000256" key="8">
    <source>
        <dbReference type="ARBA" id="ARBA00022777"/>
    </source>
</evidence>
<evidence type="ECO:0000259" key="13">
    <source>
        <dbReference type="PROSITE" id="PS50109"/>
    </source>
</evidence>
<keyword evidence="8" id="KW-0418">Kinase</keyword>
<dbReference type="PANTHER" id="PTHR43395:SF10">
    <property type="entry name" value="CHEMOTAXIS PROTEIN CHEA"/>
    <property type="match status" value="1"/>
</dbReference>
<dbReference type="InterPro" id="IPR036097">
    <property type="entry name" value="HisK_dim/P_sf"/>
</dbReference>
<comment type="catalytic activity">
    <reaction evidence="1">
        <text>ATP + protein L-histidine = ADP + protein N-phospho-L-histidine.</text>
        <dbReference type="EC" id="2.7.13.3"/>
    </reaction>
</comment>
<dbReference type="SMART" id="SM00073">
    <property type="entry name" value="HPT"/>
    <property type="match status" value="1"/>
</dbReference>
<evidence type="ECO:0000313" key="17">
    <source>
        <dbReference type="Proteomes" id="UP000502699"/>
    </source>
</evidence>
<dbReference type="Pfam" id="PF01627">
    <property type="entry name" value="Hpt"/>
    <property type="match status" value="1"/>
</dbReference>
<dbReference type="Gene3D" id="1.20.120.160">
    <property type="entry name" value="HPT domain"/>
    <property type="match status" value="1"/>
</dbReference>
<dbReference type="SUPFAM" id="SSF47384">
    <property type="entry name" value="Homodimeric domain of signal transducing histidine kinase"/>
    <property type="match status" value="1"/>
</dbReference>
<dbReference type="InterPro" id="IPR037257">
    <property type="entry name" value="T2SS_E_N_sf"/>
</dbReference>
<keyword evidence="17" id="KW-1185">Reference proteome</keyword>
<dbReference type="Pfam" id="PF02518">
    <property type="entry name" value="HATPase_c"/>
    <property type="match status" value="1"/>
</dbReference>
<dbReference type="EMBL" id="CP048029">
    <property type="protein sequence ID" value="QIK36974.1"/>
    <property type="molecule type" value="Genomic_DNA"/>
</dbReference>
<evidence type="ECO:0000256" key="10">
    <source>
        <dbReference type="ARBA" id="ARBA00023012"/>
    </source>
</evidence>
<name>A0A6G7VAH0_9GAMM</name>
<dbReference type="CDD" id="cd16916">
    <property type="entry name" value="HATPase_CheA-like"/>
    <property type="match status" value="1"/>
</dbReference>
<dbReference type="EC" id="2.7.13.3" evidence="2"/>
<keyword evidence="6" id="KW-0808">Transferase</keyword>
<dbReference type="GO" id="GO:0005524">
    <property type="term" value="F:ATP binding"/>
    <property type="evidence" value="ECO:0007669"/>
    <property type="project" value="UniProtKB-KW"/>
</dbReference>
<dbReference type="RefSeq" id="WP_166269635.1">
    <property type="nucleotide sequence ID" value="NZ_CP048029.1"/>
</dbReference>
<dbReference type="InterPro" id="IPR036641">
    <property type="entry name" value="HPT_dom_sf"/>
</dbReference>
<dbReference type="PROSITE" id="PS50109">
    <property type="entry name" value="HIS_KIN"/>
    <property type="match status" value="1"/>
</dbReference>
<dbReference type="SMART" id="SM00387">
    <property type="entry name" value="HATPase_c"/>
    <property type="match status" value="1"/>
</dbReference>
<dbReference type="InterPro" id="IPR004105">
    <property type="entry name" value="CheA-like_dim"/>
</dbReference>
<dbReference type="Gene3D" id="2.30.30.40">
    <property type="entry name" value="SH3 Domains"/>
    <property type="match status" value="1"/>
</dbReference>
<keyword evidence="10" id="KW-0902">Two-component regulatory system</keyword>
<dbReference type="Pfam" id="PF01584">
    <property type="entry name" value="CheW"/>
    <property type="match status" value="1"/>
</dbReference>
<keyword evidence="5 12" id="KW-0597">Phosphoprotein</keyword>
<evidence type="ECO:0000256" key="12">
    <source>
        <dbReference type="PROSITE-ProRule" id="PRU00110"/>
    </source>
</evidence>
<dbReference type="GO" id="GO:0005737">
    <property type="term" value="C:cytoplasm"/>
    <property type="evidence" value="ECO:0007669"/>
    <property type="project" value="InterPro"/>
</dbReference>
<dbReference type="CDD" id="cd00731">
    <property type="entry name" value="CheA_reg"/>
    <property type="match status" value="1"/>
</dbReference>
<dbReference type="FunFam" id="3.30.565.10:FF:000016">
    <property type="entry name" value="Chemotaxis protein CheA, putative"/>
    <property type="match status" value="1"/>
</dbReference>
<evidence type="ECO:0000256" key="5">
    <source>
        <dbReference type="ARBA" id="ARBA00022553"/>
    </source>
</evidence>
<dbReference type="Pfam" id="PF02895">
    <property type="entry name" value="H-kinase_dim"/>
    <property type="match status" value="1"/>
</dbReference>
<dbReference type="GO" id="GO:0000155">
    <property type="term" value="F:phosphorelay sensor kinase activity"/>
    <property type="evidence" value="ECO:0007669"/>
    <property type="project" value="InterPro"/>
</dbReference>
<dbReference type="InterPro" id="IPR003594">
    <property type="entry name" value="HATPase_dom"/>
</dbReference>
<evidence type="ECO:0000256" key="9">
    <source>
        <dbReference type="ARBA" id="ARBA00022840"/>
    </source>
</evidence>
<dbReference type="InterPro" id="IPR051315">
    <property type="entry name" value="Bact_Chemotaxis_CheA"/>
</dbReference>
<dbReference type="InterPro" id="IPR004358">
    <property type="entry name" value="Sig_transdc_His_kin-like_C"/>
</dbReference>
<dbReference type="SMART" id="SM00260">
    <property type="entry name" value="CheW"/>
    <property type="match status" value="1"/>
</dbReference>
<dbReference type="SMART" id="SM01231">
    <property type="entry name" value="H-kinase_dim"/>
    <property type="match status" value="1"/>
</dbReference>
<dbReference type="InterPro" id="IPR008207">
    <property type="entry name" value="Sig_transdc_His_kin_Hpt_dom"/>
</dbReference>
<dbReference type="SUPFAM" id="SSF160246">
    <property type="entry name" value="EspE N-terminal domain-like"/>
    <property type="match status" value="1"/>
</dbReference>
<accession>A0A6G7VAH0</accession>
<dbReference type="CDD" id="cd00088">
    <property type="entry name" value="HPT"/>
    <property type="match status" value="1"/>
</dbReference>
<dbReference type="KEGG" id="cjap:GWK36_02005"/>
<dbReference type="InterPro" id="IPR002545">
    <property type="entry name" value="CheW-lke_dom"/>
</dbReference>
<dbReference type="GO" id="GO:0006935">
    <property type="term" value="P:chemotaxis"/>
    <property type="evidence" value="ECO:0007669"/>
    <property type="project" value="UniProtKB-KW"/>
</dbReference>
<dbReference type="AlphaFoldDB" id="A0A6G7VAH0"/>
<dbReference type="InterPro" id="IPR037006">
    <property type="entry name" value="CheA-like_homodim_sf"/>
</dbReference>
<evidence type="ECO:0000256" key="1">
    <source>
        <dbReference type="ARBA" id="ARBA00000085"/>
    </source>
</evidence>
<dbReference type="SUPFAM" id="SSF55874">
    <property type="entry name" value="ATPase domain of HSP90 chaperone/DNA topoisomerase II/histidine kinase"/>
    <property type="match status" value="1"/>
</dbReference>
<keyword evidence="9" id="KW-0067">ATP-binding</keyword>
<dbReference type="PROSITE" id="PS50851">
    <property type="entry name" value="CHEW"/>
    <property type="match status" value="1"/>
</dbReference>
<dbReference type="PRINTS" id="PR00344">
    <property type="entry name" value="BCTRLSENSOR"/>
</dbReference>
<sequence length="723" mass="77892">MSLDSARQAFVAEVSELLQSMEDALLALEQDPKDPESLNAVFRAMHTIKGTAGVFGYEPIVAFTHAVEGLMERVRSGQIALTPELIAALLECRDHTDCLVAACLSADLPESPLDPQLIRAGESLLERLGQGGEGSQTGAVSPGPEAKHLPVGRDLWMISLRFTCDAFRHGIDPLSFLRYLASLGELVHVAVRIDPGAGCSLEFDPETCYLQFGIGFRGDVDKPLLANVFEFADQDCEIRILEPDTAHAKYLELLDTLPPEQVGCIGELLVRIGALTQAELERALTIQEAEGGGRKIGEILVEQGSIKAAVVEQAAQVQAAARNRVQEEARFIRVDAQRLGHLIDLIGELVTSSAAIRVLAKRAGIEALDEVVDGVDYLVSEIRDQALQLRMVPIGDTFSRFKRVVRDAAQELGKQIELVINGAETELDKTVVEKMVDPLTHLVRNAIDHGIEPPEVRLSKGKPAQGTIVLNAYHDSGHIVIEIADDGAGLDAAKIRAKAEALGLVRPDESLTREEALRLIFAPGLSTKEQATNLSGRGVGMDVVKRNIEALRGTIELESEPGQGTRFTISLPLTLAIIDGFMVGAGGGQYVIPLAQVVECVELDLDQGSGEHGYYINLRGEVLPFIRLTELFGAEPTAAHRQRESLVVVRFGHHKIGLVVDALHGELQAVIKPLGRIFERLTGIAGATILGTGEVALILDVSELAALSQGLHQYAVDPASIHG</sequence>
<evidence type="ECO:0000259" key="14">
    <source>
        <dbReference type="PROSITE" id="PS50851"/>
    </source>
</evidence>
<dbReference type="PROSITE" id="PS50894">
    <property type="entry name" value="HPT"/>
    <property type="match status" value="1"/>
</dbReference>
<evidence type="ECO:0000313" key="16">
    <source>
        <dbReference type="EMBL" id="QIK36974.1"/>
    </source>
</evidence>
<evidence type="ECO:0000256" key="7">
    <source>
        <dbReference type="ARBA" id="ARBA00022741"/>
    </source>
</evidence>
<protein>
    <recommendedName>
        <fullName evidence="3">Chemotaxis protein CheA</fullName>
        <ecNumber evidence="2">2.7.13.3</ecNumber>
    </recommendedName>
</protein>
<dbReference type="Gene3D" id="3.30.565.10">
    <property type="entry name" value="Histidine kinase-like ATPase, C-terminal domain"/>
    <property type="match status" value="1"/>
</dbReference>
<dbReference type="SUPFAM" id="SSF50341">
    <property type="entry name" value="CheW-like"/>
    <property type="match status" value="1"/>
</dbReference>
<feature type="domain" description="HPt" evidence="15">
    <location>
        <begin position="1"/>
        <end position="103"/>
    </location>
</feature>
<dbReference type="Gene3D" id="1.10.287.560">
    <property type="entry name" value="Histidine kinase CheA-like, homodimeric domain"/>
    <property type="match status" value="1"/>
</dbReference>
<dbReference type="InterPro" id="IPR005467">
    <property type="entry name" value="His_kinase_dom"/>
</dbReference>
<feature type="domain" description="Histidine kinase" evidence="13">
    <location>
        <begin position="344"/>
        <end position="575"/>
    </location>
</feature>
<dbReference type="Proteomes" id="UP000502699">
    <property type="component" value="Chromosome"/>
</dbReference>
<dbReference type="InterPro" id="IPR036061">
    <property type="entry name" value="CheW-like_dom_sf"/>
</dbReference>
<gene>
    <name evidence="16" type="ORF">GWK36_02005</name>
</gene>